<name>A0A1S8AVI3_9EURY</name>
<organism evidence="2 3">
    <name type="scientific">Natrinema saccharevitans</name>
    <dbReference type="NCBI Taxonomy" id="301967"/>
    <lineage>
        <taxon>Archaea</taxon>
        <taxon>Methanobacteriati</taxon>
        <taxon>Methanobacteriota</taxon>
        <taxon>Stenosarchaea group</taxon>
        <taxon>Halobacteria</taxon>
        <taxon>Halobacteriales</taxon>
        <taxon>Natrialbaceae</taxon>
        <taxon>Natrinema</taxon>
    </lineage>
</organism>
<feature type="region of interest" description="Disordered" evidence="1">
    <location>
        <begin position="169"/>
        <end position="188"/>
    </location>
</feature>
<dbReference type="OrthoDB" id="177696at2157"/>
<dbReference type="EMBL" id="LWLN01000001">
    <property type="protein sequence ID" value="OLZ40928.1"/>
    <property type="molecule type" value="Genomic_DNA"/>
</dbReference>
<evidence type="ECO:0000256" key="1">
    <source>
        <dbReference type="SAM" id="MobiDB-lite"/>
    </source>
</evidence>
<accession>A0A1S8AVI3</accession>
<dbReference type="AlphaFoldDB" id="A0A1S8AVI3"/>
<reference evidence="3" key="1">
    <citation type="submission" date="2016-04" db="EMBL/GenBank/DDBJ databases">
        <authorList>
            <person name="Chen S.-C."/>
            <person name="Lai M.-C."/>
        </authorList>
    </citation>
    <scope>NUCLEOTIDE SEQUENCE [LARGE SCALE GENOMIC DNA]</scope>
    <source>
        <strain evidence="3">AB14</strain>
    </source>
</reference>
<dbReference type="RefSeq" id="WP_076145359.1">
    <property type="nucleotide sequence ID" value="NZ_LWLN01000001.1"/>
</dbReference>
<proteinExistence type="predicted"/>
<evidence type="ECO:0008006" key="4">
    <source>
        <dbReference type="Google" id="ProtNLM"/>
    </source>
</evidence>
<comment type="caution">
    <text evidence="2">The sequence shown here is derived from an EMBL/GenBank/DDBJ whole genome shotgun (WGS) entry which is preliminary data.</text>
</comment>
<evidence type="ECO:0000313" key="3">
    <source>
        <dbReference type="Proteomes" id="UP000189370"/>
    </source>
</evidence>
<dbReference type="Proteomes" id="UP000189370">
    <property type="component" value="Unassembled WGS sequence"/>
</dbReference>
<evidence type="ECO:0000313" key="2">
    <source>
        <dbReference type="EMBL" id="OLZ40928.1"/>
    </source>
</evidence>
<keyword evidence="3" id="KW-1185">Reference proteome</keyword>
<gene>
    <name evidence="2" type="ORF">A6E15_07950</name>
</gene>
<protein>
    <recommendedName>
        <fullName evidence="4">DUF1102 domain-containing protein</fullName>
    </recommendedName>
</protein>
<sequence length="188" mass="18864">MKRRTVLVGLGALTAGGGVAFGTGAFSRTEAERGVTVSTAVDDTALLRLAPGSGDDGGFVTAESDGTITVKIAEVDNGTSDPGLGVNDGSVTGFPKLIEAENRSERAIEVSATVSPTGGVVLFPDGGFDGPEAIDRLDDPTNYVTIAQGESAELGLALDSGYGTRQIPGTVSDGDSVGLEISATDAEN</sequence>